<comment type="subcellular location">
    <subcellularLocation>
        <location evidence="1">Cell membrane</location>
        <topology evidence="1">Multi-pass membrane protein</topology>
    </subcellularLocation>
</comment>
<keyword evidence="2" id="KW-0813">Transport</keyword>
<feature type="transmembrane region" description="Helical" evidence="8">
    <location>
        <begin position="270"/>
        <end position="292"/>
    </location>
</feature>
<evidence type="ECO:0000256" key="6">
    <source>
        <dbReference type="ARBA" id="ARBA00023136"/>
    </source>
</evidence>
<keyword evidence="3" id="KW-1003">Cell membrane</keyword>
<feature type="transmembrane region" description="Helical" evidence="8">
    <location>
        <begin position="471"/>
        <end position="493"/>
    </location>
</feature>
<feature type="transmembrane region" description="Helical" evidence="8">
    <location>
        <begin position="304"/>
        <end position="324"/>
    </location>
</feature>
<dbReference type="CDD" id="cd17321">
    <property type="entry name" value="MFS_MMR_MDR_like"/>
    <property type="match status" value="1"/>
</dbReference>
<evidence type="ECO:0000256" key="8">
    <source>
        <dbReference type="SAM" id="Phobius"/>
    </source>
</evidence>
<keyword evidence="5 8" id="KW-1133">Transmembrane helix</keyword>
<dbReference type="InParanoid" id="E3IWC8"/>
<dbReference type="Proteomes" id="UP000002484">
    <property type="component" value="Chromosome"/>
</dbReference>
<dbReference type="PROSITE" id="PS00216">
    <property type="entry name" value="SUGAR_TRANSPORT_1"/>
    <property type="match status" value="1"/>
</dbReference>
<feature type="transmembrane region" description="Helical" evidence="8">
    <location>
        <begin position="116"/>
        <end position="143"/>
    </location>
</feature>
<dbReference type="PROSITE" id="PS50850">
    <property type="entry name" value="MFS"/>
    <property type="match status" value="1"/>
</dbReference>
<dbReference type="Pfam" id="PF07690">
    <property type="entry name" value="MFS_1"/>
    <property type="match status" value="1"/>
</dbReference>
<evidence type="ECO:0000256" key="7">
    <source>
        <dbReference type="SAM" id="MobiDB-lite"/>
    </source>
</evidence>
<dbReference type="PANTHER" id="PTHR42718:SF46">
    <property type="entry name" value="BLR6921 PROTEIN"/>
    <property type="match status" value="1"/>
</dbReference>
<name>E3IWC8_PSEI1</name>
<feature type="transmembrane region" description="Helical" evidence="8">
    <location>
        <begin position="209"/>
        <end position="232"/>
    </location>
</feature>
<evidence type="ECO:0000313" key="11">
    <source>
        <dbReference type="Proteomes" id="UP000002484"/>
    </source>
</evidence>
<gene>
    <name evidence="10" type="ordered locus">FraEuI1c_2061</name>
</gene>
<dbReference type="GO" id="GO:0022857">
    <property type="term" value="F:transmembrane transporter activity"/>
    <property type="evidence" value="ECO:0007669"/>
    <property type="project" value="InterPro"/>
</dbReference>
<evidence type="ECO:0000256" key="5">
    <source>
        <dbReference type="ARBA" id="ARBA00022989"/>
    </source>
</evidence>
<reference evidence="10 11" key="1">
    <citation type="submission" date="2010-10" db="EMBL/GenBank/DDBJ databases">
        <title>Complete sequence of Frankia sp. EuI1c.</title>
        <authorList>
            <consortium name="US DOE Joint Genome Institute"/>
            <person name="Lucas S."/>
            <person name="Copeland A."/>
            <person name="Lapidus A."/>
            <person name="Cheng J.-F."/>
            <person name="Bruce D."/>
            <person name="Goodwin L."/>
            <person name="Pitluck S."/>
            <person name="Chertkov O."/>
            <person name="Detter J.C."/>
            <person name="Han C."/>
            <person name="Tapia R."/>
            <person name="Land M."/>
            <person name="Hauser L."/>
            <person name="Jeffries C."/>
            <person name="Kyrpides N."/>
            <person name="Ivanova N."/>
            <person name="Mikhailova N."/>
            <person name="Beauchemin N."/>
            <person name="Sen A."/>
            <person name="Sur S.A."/>
            <person name="Gtari M."/>
            <person name="Wall L."/>
            <person name="Tisa L."/>
            <person name="Woyke T."/>
        </authorList>
    </citation>
    <scope>NUCLEOTIDE SEQUENCE [LARGE SCALE GENOMIC DNA]</scope>
    <source>
        <strain evidence="11">DSM 45817 / CECT 9037 / EuI1c</strain>
    </source>
</reference>
<feature type="transmembrane region" description="Helical" evidence="8">
    <location>
        <begin position="552"/>
        <end position="571"/>
    </location>
</feature>
<feature type="transmembrane region" description="Helical" evidence="8">
    <location>
        <begin position="514"/>
        <end position="532"/>
    </location>
</feature>
<dbReference type="GO" id="GO:0005886">
    <property type="term" value="C:plasma membrane"/>
    <property type="evidence" value="ECO:0007669"/>
    <property type="project" value="UniProtKB-SubCell"/>
</dbReference>
<dbReference type="FunCoup" id="E3IWC8">
    <property type="interactions" value="88"/>
</dbReference>
<feature type="transmembrane region" description="Helical" evidence="8">
    <location>
        <begin position="155"/>
        <end position="172"/>
    </location>
</feature>
<feature type="transmembrane region" description="Helical" evidence="8">
    <location>
        <begin position="184"/>
        <end position="203"/>
    </location>
</feature>
<evidence type="ECO:0000256" key="3">
    <source>
        <dbReference type="ARBA" id="ARBA00022475"/>
    </source>
</evidence>
<dbReference type="EMBL" id="CP002299">
    <property type="protein sequence ID" value="ADP80111.1"/>
    <property type="molecule type" value="Genomic_DNA"/>
</dbReference>
<feature type="domain" description="Major facilitator superfamily (MFS) profile" evidence="9">
    <location>
        <begin position="118"/>
        <end position="575"/>
    </location>
</feature>
<dbReference type="Gene3D" id="1.20.1720.10">
    <property type="entry name" value="Multidrug resistance protein D"/>
    <property type="match status" value="1"/>
</dbReference>
<feature type="transmembrane region" description="Helical" evidence="8">
    <location>
        <begin position="374"/>
        <end position="397"/>
    </location>
</feature>
<feature type="transmembrane region" description="Helical" evidence="8">
    <location>
        <begin position="244"/>
        <end position="264"/>
    </location>
</feature>
<dbReference type="STRING" id="298654.FraEuI1c_2061"/>
<evidence type="ECO:0000313" key="10">
    <source>
        <dbReference type="EMBL" id="ADP80111.1"/>
    </source>
</evidence>
<dbReference type="KEGG" id="fri:FraEuI1c_2061"/>
<protein>
    <submittedName>
        <fullName evidence="10">Major facilitator superfamily MFS_1</fullName>
    </submittedName>
</protein>
<dbReference type="AlphaFoldDB" id="E3IWC8"/>
<dbReference type="InterPro" id="IPR036259">
    <property type="entry name" value="MFS_trans_sf"/>
</dbReference>
<dbReference type="Gene3D" id="1.20.1250.20">
    <property type="entry name" value="MFS general substrate transporter like domains"/>
    <property type="match status" value="1"/>
</dbReference>
<accession>E3IWC8</accession>
<feature type="transmembrane region" description="Helical" evidence="8">
    <location>
        <begin position="437"/>
        <end position="456"/>
    </location>
</feature>
<proteinExistence type="predicted"/>
<evidence type="ECO:0000259" key="9">
    <source>
        <dbReference type="PROSITE" id="PS50850"/>
    </source>
</evidence>
<dbReference type="InterPro" id="IPR005829">
    <property type="entry name" value="Sugar_transporter_CS"/>
</dbReference>
<dbReference type="InterPro" id="IPR011701">
    <property type="entry name" value="MFS"/>
</dbReference>
<dbReference type="HOGENOM" id="CLU_000960_28_2_11"/>
<dbReference type="PANTHER" id="PTHR42718">
    <property type="entry name" value="MAJOR FACILITATOR SUPERFAMILY MULTIDRUG TRANSPORTER MFSC"/>
    <property type="match status" value="1"/>
</dbReference>
<evidence type="ECO:0000256" key="1">
    <source>
        <dbReference type="ARBA" id="ARBA00004651"/>
    </source>
</evidence>
<organism evidence="10 11">
    <name type="scientific">Pseudofrankia inefficax (strain DSM 45817 / CECT 9037 / DDB 130130 / EuI1c)</name>
    <name type="common">Frankia inefficax</name>
    <dbReference type="NCBI Taxonomy" id="298654"/>
    <lineage>
        <taxon>Bacteria</taxon>
        <taxon>Bacillati</taxon>
        <taxon>Actinomycetota</taxon>
        <taxon>Actinomycetes</taxon>
        <taxon>Frankiales</taxon>
        <taxon>Frankiaceae</taxon>
        <taxon>Pseudofrankia</taxon>
    </lineage>
</organism>
<evidence type="ECO:0000256" key="4">
    <source>
        <dbReference type="ARBA" id="ARBA00022692"/>
    </source>
</evidence>
<dbReference type="InterPro" id="IPR020846">
    <property type="entry name" value="MFS_dom"/>
</dbReference>
<keyword evidence="6 8" id="KW-0472">Membrane</keyword>
<dbReference type="SUPFAM" id="SSF103473">
    <property type="entry name" value="MFS general substrate transporter"/>
    <property type="match status" value="1"/>
</dbReference>
<dbReference type="eggNOG" id="COG0477">
    <property type="taxonomic scope" value="Bacteria"/>
</dbReference>
<keyword evidence="11" id="KW-1185">Reference proteome</keyword>
<feature type="region of interest" description="Disordered" evidence="7">
    <location>
        <begin position="66"/>
        <end position="87"/>
    </location>
</feature>
<keyword evidence="4 8" id="KW-0812">Transmembrane</keyword>
<feature type="transmembrane region" description="Helical" evidence="8">
    <location>
        <begin position="330"/>
        <end position="353"/>
    </location>
</feature>
<sequence length="588" mass="60385">MPYYQEVNYSGLSPGAPPLPGGPRPTSTADVHHPLSRTNPLACVAVPADRIDFSAVETLSLQELTQGDTVTTTTDVAPGEGPGGDAARAVSIPAQATTSPAPAASAPGDEPDPRRWLALAVIAVAQLMVVLDGSIVTIALPHAQKALHISTANRQWVMTAYSLAFGSLLLLGGRIADFAGRKRAFVWGLIGFAAASALGGFAPNSGLLFAARALQGLCAAVLAPAALSLITVTFTEEKERARAFGVYGGISGGGAAIGLIAGGLLTEYASWRWCLFVNVPIAVLTAVAAVSVVRESRAEGKPSYDIPGALTVTGGLLALVYGFTRAADSGWGSAATISLLVASVVLLVAFVVIEMRTAAPLLPLRVVLDRTRGGAFGSSLFFGAALLAMFLFMTFYFQNTLGYSALRSGFAFLPFSAGIVFGAGLASQFMPRVGAKIPMIVGSAMAVVGLLLLTQVDLHTGYASHVLPAELLISIGMGLAFVPMSSVSLIGVAPHDAGVASALVNTTQQVGGSLGIALLNTIYATVVANYVKDHGSSPLDQAHAQISGYTTSFVWSAIFMAIALVIVVALVRARKSDVVGTATPVHAG</sequence>
<evidence type="ECO:0000256" key="2">
    <source>
        <dbReference type="ARBA" id="ARBA00022448"/>
    </source>
</evidence>
<feature type="transmembrane region" description="Helical" evidence="8">
    <location>
        <begin position="409"/>
        <end position="430"/>
    </location>
</feature>
<feature type="region of interest" description="Disordered" evidence="7">
    <location>
        <begin position="1"/>
        <end position="34"/>
    </location>
</feature>